<keyword evidence="3" id="KW-1185">Reference proteome</keyword>
<reference evidence="2 3" key="1">
    <citation type="journal article" date="2013" name="PLoS Genet.">
        <title>Comparative genome structure, secondary metabolite, and effector coding capacity across Cochliobolus pathogens.</title>
        <authorList>
            <person name="Condon B.J."/>
            <person name="Leng Y."/>
            <person name="Wu D."/>
            <person name="Bushley K.E."/>
            <person name="Ohm R.A."/>
            <person name="Otillar R."/>
            <person name="Martin J."/>
            <person name="Schackwitz W."/>
            <person name="Grimwood J."/>
            <person name="MohdZainudin N."/>
            <person name="Xue C."/>
            <person name="Wang R."/>
            <person name="Manning V.A."/>
            <person name="Dhillon B."/>
            <person name="Tu Z.J."/>
            <person name="Steffenson B.J."/>
            <person name="Salamov A."/>
            <person name="Sun H."/>
            <person name="Lowry S."/>
            <person name="LaButti K."/>
            <person name="Han J."/>
            <person name="Copeland A."/>
            <person name="Lindquist E."/>
            <person name="Barry K."/>
            <person name="Schmutz J."/>
            <person name="Baker S.E."/>
            <person name="Ciuffetti L.M."/>
            <person name="Grigoriev I.V."/>
            <person name="Zhong S."/>
            <person name="Turgeon B.G."/>
        </authorList>
    </citation>
    <scope>NUCLEOTIDE SEQUENCE [LARGE SCALE GENOMIC DNA]</scope>
    <source>
        <strain evidence="2 3">ATCC 44560</strain>
    </source>
</reference>
<gene>
    <name evidence="2" type="ORF">COCMIDRAFT_90077</name>
</gene>
<feature type="region of interest" description="Disordered" evidence="1">
    <location>
        <begin position="230"/>
        <end position="320"/>
    </location>
</feature>
<dbReference type="OrthoDB" id="3797449at2759"/>
<proteinExistence type="predicted"/>
<dbReference type="KEGG" id="bor:COCMIDRAFT_90077"/>
<sequence length="320" mass="36237">MSLTTLPSLPEPVLHLICIYLTPDRPSVNDPENGQSPTLYRPIISLSLTAHALNRISSTHIATNMSLTWGTIRWDLFLRTVLENPVYASTVKYLKLSELSLDEQDLVRPTKWQGGTDDLTEMFKALSGLQTLYSSHCRLLYPDSIIYRLTSQKMPLWKTLQVVRFDHINAWGEDRIAQLNLHRERTKDNEHGEPSKYTMGNGLLTGSLARLSILDFHKIPEVTNVVATTRDFEDDGDTEGDADWVDEDAEKEEGEDWSDDDDDYEYESEDSEWDSEDDSDYEDDWEAEYGFSVPSAQPVKEGLPTPAVGLSAPGKSLLDF</sequence>
<dbReference type="Proteomes" id="UP000054032">
    <property type="component" value="Unassembled WGS sequence"/>
</dbReference>
<name>W6ZBW2_COCMI</name>
<evidence type="ECO:0000256" key="1">
    <source>
        <dbReference type="SAM" id="MobiDB-lite"/>
    </source>
</evidence>
<organism evidence="2 3">
    <name type="scientific">Bipolaris oryzae ATCC 44560</name>
    <dbReference type="NCBI Taxonomy" id="930090"/>
    <lineage>
        <taxon>Eukaryota</taxon>
        <taxon>Fungi</taxon>
        <taxon>Dikarya</taxon>
        <taxon>Ascomycota</taxon>
        <taxon>Pezizomycotina</taxon>
        <taxon>Dothideomycetes</taxon>
        <taxon>Pleosporomycetidae</taxon>
        <taxon>Pleosporales</taxon>
        <taxon>Pleosporineae</taxon>
        <taxon>Pleosporaceae</taxon>
        <taxon>Bipolaris</taxon>
    </lineage>
</organism>
<dbReference type="RefSeq" id="XP_007686024.1">
    <property type="nucleotide sequence ID" value="XM_007687834.1"/>
</dbReference>
<dbReference type="GeneID" id="19127608"/>
<evidence type="ECO:0000313" key="2">
    <source>
        <dbReference type="EMBL" id="EUC47470.1"/>
    </source>
</evidence>
<evidence type="ECO:0000313" key="3">
    <source>
        <dbReference type="Proteomes" id="UP000054032"/>
    </source>
</evidence>
<accession>W6ZBW2</accession>
<dbReference type="AlphaFoldDB" id="W6ZBW2"/>
<protein>
    <submittedName>
        <fullName evidence="2">Uncharacterized protein</fullName>
    </submittedName>
</protein>
<dbReference type="HOGENOM" id="CLU_796947_0_0_1"/>
<feature type="compositionally biased region" description="Acidic residues" evidence="1">
    <location>
        <begin position="232"/>
        <end position="287"/>
    </location>
</feature>
<dbReference type="EMBL" id="KI963952">
    <property type="protein sequence ID" value="EUC47470.1"/>
    <property type="molecule type" value="Genomic_DNA"/>
</dbReference>